<dbReference type="PROSITE" id="PS50405">
    <property type="entry name" value="GST_CTER"/>
    <property type="match status" value="1"/>
</dbReference>
<sequence length="280" mass="31015">MAEKTEPVHFFDITSVLEGPRKSWSPNTLKTRAVLNIKGIPYTQSFISYPDIAPLSKGLEIPPTPEEGTPILYTLPAIIHKASIKFNPHGAMHDSLPIALHLDKAFPAPAYPSVFPHGQTSVALALAVDNLLTPAIRKSATILWPGIAEILDERGSEYFDRTRVPGFQKEFPHIQHLADLKPKTKEKVDQIVAETKKELAVFDEVLAAGGENKGVFLEGEKPGFADVMLAVHLAWIERSAPEFFEIVIDAGNGSLRKHWEASQEFLNKQGETKEWSIPKI</sequence>
<dbReference type="InterPro" id="IPR036282">
    <property type="entry name" value="Glutathione-S-Trfase_C_sf"/>
</dbReference>
<dbReference type="Pfam" id="PF22041">
    <property type="entry name" value="GST_C_7"/>
    <property type="match status" value="1"/>
</dbReference>
<evidence type="ECO:0000313" key="2">
    <source>
        <dbReference type="EMBL" id="EED12301.1"/>
    </source>
</evidence>
<feature type="domain" description="GST C-terminal" evidence="1">
    <location>
        <begin position="145"/>
        <end position="280"/>
    </location>
</feature>
<gene>
    <name evidence="2" type="ORF">TSTA_003590</name>
</gene>
<dbReference type="STRING" id="441959.B8MTG9"/>
<dbReference type="InterPro" id="IPR004045">
    <property type="entry name" value="Glutathione_S-Trfase_N"/>
</dbReference>
<dbReference type="InParanoid" id="B8MTG9"/>
<keyword evidence="2" id="KW-0808">Transferase</keyword>
<reference evidence="3" key="1">
    <citation type="journal article" date="2015" name="Genome Announc.">
        <title>Genome sequence of the AIDS-associated pathogen Penicillium marneffei (ATCC18224) and its near taxonomic relative Talaromyces stipitatus (ATCC10500).</title>
        <authorList>
            <person name="Nierman W.C."/>
            <person name="Fedorova-Abrams N.D."/>
            <person name="Andrianopoulos A."/>
        </authorList>
    </citation>
    <scope>NUCLEOTIDE SEQUENCE [LARGE SCALE GENOMIC DNA]</scope>
    <source>
        <strain evidence="3">ATCC 10500 / CBS 375.48 / QM 6759 / NRRL 1006</strain>
    </source>
</reference>
<dbReference type="RefSeq" id="XP_002487955.1">
    <property type="nucleotide sequence ID" value="XM_002487910.1"/>
</dbReference>
<name>B8MTG9_TALSN</name>
<dbReference type="Pfam" id="PF13409">
    <property type="entry name" value="GST_N_2"/>
    <property type="match status" value="1"/>
</dbReference>
<dbReference type="Proteomes" id="UP000001745">
    <property type="component" value="Unassembled WGS sequence"/>
</dbReference>
<keyword evidence="3" id="KW-1185">Reference proteome</keyword>
<organism evidence="2 3">
    <name type="scientific">Talaromyces stipitatus (strain ATCC 10500 / CBS 375.48 / QM 6759 / NRRL 1006)</name>
    <name type="common">Penicillium stipitatum</name>
    <dbReference type="NCBI Taxonomy" id="441959"/>
    <lineage>
        <taxon>Eukaryota</taxon>
        <taxon>Fungi</taxon>
        <taxon>Dikarya</taxon>
        <taxon>Ascomycota</taxon>
        <taxon>Pezizomycotina</taxon>
        <taxon>Eurotiomycetes</taxon>
        <taxon>Eurotiomycetidae</taxon>
        <taxon>Eurotiales</taxon>
        <taxon>Trichocomaceae</taxon>
        <taxon>Talaromyces</taxon>
        <taxon>Talaromyces sect. Talaromyces</taxon>
    </lineage>
</organism>
<dbReference type="VEuPathDB" id="FungiDB:TSTA_003590"/>
<dbReference type="InterPro" id="IPR010987">
    <property type="entry name" value="Glutathione-S-Trfase_C-like"/>
</dbReference>
<evidence type="ECO:0000313" key="3">
    <source>
        <dbReference type="Proteomes" id="UP000001745"/>
    </source>
</evidence>
<dbReference type="eggNOG" id="ENOG502SAAV">
    <property type="taxonomic scope" value="Eukaryota"/>
</dbReference>
<dbReference type="SUPFAM" id="SSF47616">
    <property type="entry name" value="GST C-terminal domain-like"/>
    <property type="match status" value="1"/>
</dbReference>
<dbReference type="SUPFAM" id="SSF52833">
    <property type="entry name" value="Thioredoxin-like"/>
    <property type="match status" value="1"/>
</dbReference>
<accession>B8MTG9</accession>
<dbReference type="GO" id="GO:0016740">
    <property type="term" value="F:transferase activity"/>
    <property type="evidence" value="ECO:0007669"/>
    <property type="project" value="UniProtKB-KW"/>
</dbReference>
<dbReference type="InterPro" id="IPR036249">
    <property type="entry name" value="Thioredoxin-like_sf"/>
</dbReference>
<dbReference type="OrthoDB" id="4951845at2759"/>
<dbReference type="InterPro" id="IPR054416">
    <property type="entry name" value="GST_UstS-like_C"/>
</dbReference>
<evidence type="ECO:0000259" key="1">
    <source>
        <dbReference type="PROSITE" id="PS50405"/>
    </source>
</evidence>
<proteinExistence type="predicted"/>
<dbReference type="EMBL" id="EQ962660">
    <property type="protein sequence ID" value="EED12301.1"/>
    <property type="molecule type" value="Genomic_DNA"/>
</dbReference>
<protein>
    <submittedName>
        <fullName evidence="2">Glutathione S-transferase, putative</fullName>
    </submittedName>
</protein>
<dbReference type="GeneID" id="8098055"/>
<dbReference type="CDD" id="cd00299">
    <property type="entry name" value="GST_C_family"/>
    <property type="match status" value="1"/>
</dbReference>
<dbReference type="HOGENOM" id="CLU_011226_4_2_1"/>
<dbReference type="Gene3D" id="1.20.1050.10">
    <property type="match status" value="1"/>
</dbReference>
<dbReference type="AlphaFoldDB" id="B8MTG9"/>
<dbReference type="PhylomeDB" id="B8MTG9"/>
<dbReference type="Gene3D" id="3.40.30.10">
    <property type="entry name" value="Glutaredoxin"/>
    <property type="match status" value="1"/>
</dbReference>
<dbReference type="OMA" id="DAGHQWL"/>